<dbReference type="EMBL" id="VZOJ01000056">
    <property type="protein sequence ID" value="KAB0638603.1"/>
    <property type="molecule type" value="Genomic_DNA"/>
</dbReference>
<feature type="compositionally biased region" description="Low complexity" evidence="1">
    <location>
        <begin position="428"/>
        <end position="460"/>
    </location>
</feature>
<feature type="transmembrane region" description="Helical" evidence="2">
    <location>
        <begin position="382"/>
        <end position="401"/>
    </location>
</feature>
<evidence type="ECO:0000313" key="5">
    <source>
        <dbReference type="Proteomes" id="UP000430232"/>
    </source>
</evidence>
<protein>
    <recommendedName>
        <fullName evidence="3">TPM domain-containing protein</fullName>
    </recommendedName>
</protein>
<feature type="transmembrane region" description="Helical" evidence="2">
    <location>
        <begin position="407"/>
        <end position="426"/>
    </location>
</feature>
<feature type="region of interest" description="Disordered" evidence="1">
    <location>
        <begin position="428"/>
        <end position="475"/>
    </location>
</feature>
<dbReference type="Gene3D" id="3.10.310.50">
    <property type="match status" value="1"/>
</dbReference>
<keyword evidence="2" id="KW-0812">Transmembrane</keyword>
<feature type="transmembrane region" description="Helical" evidence="2">
    <location>
        <begin position="350"/>
        <end position="370"/>
    </location>
</feature>
<sequence>MRERAVRRNGRDVSDMNLNRLTGRPCPPDCEGDPASMACTTCKPLRAARRRSHAGIGGFGRAAAGVLLAGAMFVGGTASAVSPDVDASEHAIPSAAGAPSVCTDIAVAASYPVADNPETAPPLKGRVTDLTGVLSAACASELIDRLADLERRLGVQMAILLVGSTGQSTIEQFATTVFEKWRLGRSKVDNGLLLVAALNDRTVRIEVGYGLEGAIPDIVAGRIVRERIVPAFRQQRIEAGVSDAVDALVREMTPPEMAAPDGALPGEDARQATSRDTKQQSNGLPDEAPADVGSFLFWSLLGVAGVVLGVVTEWRKLRWQVMLPMSFLVATIVPVAMLPVRAIFKGDAELILAALAIVPTSVGVGAWLLGIGIVRSGRVRKYTAIIVGALLVLIWIGHLMGYSPGEVLVTIFIALTAILAIIDKLTGGRSSSSSSSSSFEWPSSDSGSSSSSSSSSDSFSGDGGSSGGGGASGRW</sequence>
<name>A0A6H9SXB6_9BURK</name>
<dbReference type="PANTHER" id="PTHR30373:SF2">
    <property type="entry name" value="UPF0603 PROTEIN YGCG"/>
    <property type="match status" value="1"/>
</dbReference>
<dbReference type="PANTHER" id="PTHR30373">
    <property type="entry name" value="UPF0603 PROTEIN YGCG"/>
    <property type="match status" value="1"/>
</dbReference>
<feature type="transmembrane region" description="Helical" evidence="2">
    <location>
        <begin position="295"/>
        <end position="314"/>
    </location>
</feature>
<feature type="compositionally biased region" description="Gly residues" evidence="1">
    <location>
        <begin position="461"/>
        <end position="475"/>
    </location>
</feature>
<keyword evidence="2" id="KW-0472">Membrane</keyword>
<reference evidence="4 5" key="1">
    <citation type="submission" date="2019-09" db="EMBL/GenBank/DDBJ databases">
        <title>Draft genome sequences of 48 bacterial type strains from the CCUG.</title>
        <authorList>
            <person name="Tunovic T."/>
            <person name="Pineiro-Iglesias B."/>
            <person name="Unosson C."/>
            <person name="Inganas E."/>
            <person name="Ohlen M."/>
            <person name="Cardew S."/>
            <person name="Jensie-Markopoulos S."/>
            <person name="Salva-Serra F."/>
            <person name="Jaen-Luchoro D."/>
            <person name="Karlsson R."/>
            <person name="Svensson-Stadler L."/>
            <person name="Chun J."/>
            <person name="Moore E."/>
        </authorList>
    </citation>
    <scope>NUCLEOTIDE SEQUENCE [LARGE SCALE GENOMIC DNA]</scope>
    <source>
        <strain evidence="4 5">CCUG 54555</strain>
    </source>
</reference>
<dbReference type="Proteomes" id="UP000430232">
    <property type="component" value="Unassembled WGS sequence"/>
</dbReference>
<keyword evidence="2" id="KW-1133">Transmembrane helix</keyword>
<feature type="transmembrane region" description="Helical" evidence="2">
    <location>
        <begin position="321"/>
        <end position="344"/>
    </location>
</feature>
<evidence type="ECO:0000256" key="2">
    <source>
        <dbReference type="SAM" id="Phobius"/>
    </source>
</evidence>
<accession>A0A6H9SXB6</accession>
<feature type="region of interest" description="Disordered" evidence="1">
    <location>
        <begin position="256"/>
        <end position="286"/>
    </location>
</feature>
<organism evidence="4 5">
    <name type="scientific">Burkholderia latens</name>
    <dbReference type="NCBI Taxonomy" id="488446"/>
    <lineage>
        <taxon>Bacteria</taxon>
        <taxon>Pseudomonadati</taxon>
        <taxon>Pseudomonadota</taxon>
        <taxon>Betaproteobacteria</taxon>
        <taxon>Burkholderiales</taxon>
        <taxon>Burkholderiaceae</taxon>
        <taxon>Burkholderia</taxon>
        <taxon>Burkholderia cepacia complex</taxon>
    </lineage>
</organism>
<gene>
    <name evidence="4" type="ORF">F7R21_19655</name>
</gene>
<dbReference type="InterPro" id="IPR007621">
    <property type="entry name" value="TPM_dom"/>
</dbReference>
<keyword evidence="5" id="KW-1185">Reference proteome</keyword>
<evidence type="ECO:0000256" key="1">
    <source>
        <dbReference type="SAM" id="MobiDB-lite"/>
    </source>
</evidence>
<proteinExistence type="predicted"/>
<dbReference type="OrthoDB" id="9810918at2"/>
<evidence type="ECO:0000313" key="4">
    <source>
        <dbReference type="EMBL" id="KAB0638603.1"/>
    </source>
</evidence>
<evidence type="ECO:0000259" key="3">
    <source>
        <dbReference type="Pfam" id="PF04536"/>
    </source>
</evidence>
<feature type="region of interest" description="Disordered" evidence="1">
    <location>
        <begin position="1"/>
        <end position="20"/>
    </location>
</feature>
<dbReference type="AlphaFoldDB" id="A0A6H9SXB6"/>
<feature type="compositionally biased region" description="Basic and acidic residues" evidence="1">
    <location>
        <begin position="1"/>
        <end position="14"/>
    </location>
</feature>
<comment type="caution">
    <text evidence="4">The sequence shown here is derived from an EMBL/GenBank/DDBJ whole genome shotgun (WGS) entry which is preliminary data.</text>
</comment>
<dbReference type="Pfam" id="PF04536">
    <property type="entry name" value="TPM_phosphatase"/>
    <property type="match status" value="1"/>
</dbReference>
<feature type="compositionally biased region" description="Basic and acidic residues" evidence="1">
    <location>
        <begin position="267"/>
        <end position="278"/>
    </location>
</feature>
<feature type="domain" description="TPM" evidence="3">
    <location>
        <begin position="127"/>
        <end position="250"/>
    </location>
</feature>